<dbReference type="InterPro" id="IPR020476">
    <property type="entry name" value="Nudix_hydrolase"/>
</dbReference>
<evidence type="ECO:0000256" key="1">
    <source>
        <dbReference type="ARBA" id="ARBA00001946"/>
    </source>
</evidence>
<dbReference type="PANTHER" id="PTHR43222:SF2">
    <property type="entry name" value="NUDIX HYDROLASE 23, CHLOROPLASTIC"/>
    <property type="match status" value="1"/>
</dbReference>
<comment type="similarity">
    <text evidence="4">Belongs to the Nudix hydrolase family.</text>
</comment>
<feature type="domain" description="Nudix hydrolase" evidence="6">
    <location>
        <begin position="52"/>
        <end position="176"/>
    </location>
</feature>
<feature type="chain" id="PRO_5041959898" description="Nudix hydrolase domain-containing protein" evidence="5">
    <location>
        <begin position="16"/>
        <end position="208"/>
    </location>
</feature>
<reference evidence="7" key="1">
    <citation type="submission" date="2023-01" db="EMBL/GenBank/DDBJ databases">
        <title>Metagenome sequencing of chrysophaentin producing Chrysophaeum taylorii.</title>
        <authorList>
            <person name="Davison J."/>
            <person name="Bewley C."/>
        </authorList>
    </citation>
    <scope>NUCLEOTIDE SEQUENCE</scope>
    <source>
        <strain evidence="7">NIES-1699</strain>
    </source>
</reference>
<dbReference type="InterPro" id="IPR020084">
    <property type="entry name" value="NUDIX_hydrolase_CS"/>
</dbReference>
<organism evidence="7 8">
    <name type="scientific">Chrysophaeum taylorii</name>
    <dbReference type="NCBI Taxonomy" id="2483200"/>
    <lineage>
        <taxon>Eukaryota</taxon>
        <taxon>Sar</taxon>
        <taxon>Stramenopiles</taxon>
        <taxon>Ochrophyta</taxon>
        <taxon>Pelagophyceae</taxon>
        <taxon>Pelagomonadales</taxon>
        <taxon>Pelagomonadaceae</taxon>
        <taxon>Chrysophaeum</taxon>
    </lineage>
</organism>
<evidence type="ECO:0000259" key="6">
    <source>
        <dbReference type="PROSITE" id="PS51462"/>
    </source>
</evidence>
<dbReference type="GO" id="GO:0016787">
    <property type="term" value="F:hydrolase activity"/>
    <property type="evidence" value="ECO:0007669"/>
    <property type="project" value="UniProtKB-KW"/>
</dbReference>
<comment type="cofactor">
    <cofactor evidence="1">
        <name>Mg(2+)</name>
        <dbReference type="ChEBI" id="CHEBI:18420"/>
    </cofactor>
</comment>
<evidence type="ECO:0000256" key="2">
    <source>
        <dbReference type="ARBA" id="ARBA00022801"/>
    </source>
</evidence>
<keyword evidence="5" id="KW-0732">Signal</keyword>
<proteinExistence type="inferred from homology"/>
<comment type="caution">
    <text evidence="7">The sequence shown here is derived from an EMBL/GenBank/DDBJ whole genome shotgun (WGS) entry which is preliminary data.</text>
</comment>
<dbReference type="SUPFAM" id="SSF55811">
    <property type="entry name" value="Nudix"/>
    <property type="match status" value="1"/>
</dbReference>
<name>A0AAD7XK92_9STRA</name>
<keyword evidence="3" id="KW-0460">Magnesium</keyword>
<feature type="signal peptide" evidence="5">
    <location>
        <begin position="1"/>
        <end position="15"/>
    </location>
</feature>
<dbReference type="Gene3D" id="2.20.70.10">
    <property type="match status" value="1"/>
</dbReference>
<gene>
    <name evidence="7" type="ORF">CTAYLR_005943</name>
</gene>
<sequence length="208" mass="23609">MRWTICSVLLQAAAAINFCSECGSSRIEFRVPPGDERERFVCADCGTVTYVNPKIVCGCVLRACDNFLLARRNIDPRRGFWGFPQGYMELGETTRECAARETLEETGVKIDPRRLELLAVYNLPNQVQLLYDLNLDSIVHADATTESSEIKLFHFDDIPFGDLAFPTVRWAINFARDKSSPPRIQQRTKVYDKAAETWVVADDTAFPY</sequence>
<dbReference type="Pfam" id="PF00293">
    <property type="entry name" value="NUDIX"/>
    <property type="match status" value="1"/>
</dbReference>
<keyword evidence="2 4" id="KW-0378">Hydrolase</keyword>
<dbReference type="PRINTS" id="PR00502">
    <property type="entry name" value="NUDIXFAMILY"/>
</dbReference>
<dbReference type="Pfam" id="PF14803">
    <property type="entry name" value="Zn_ribbon_Nudix"/>
    <property type="match status" value="1"/>
</dbReference>
<dbReference type="EMBL" id="JAQMWT010000432">
    <property type="protein sequence ID" value="KAJ8601426.1"/>
    <property type="molecule type" value="Genomic_DNA"/>
</dbReference>
<dbReference type="Proteomes" id="UP001230188">
    <property type="component" value="Unassembled WGS sequence"/>
</dbReference>
<dbReference type="Gene3D" id="3.90.79.10">
    <property type="entry name" value="Nucleoside Triphosphate Pyrophosphohydrolase"/>
    <property type="match status" value="1"/>
</dbReference>
<protein>
    <recommendedName>
        <fullName evidence="6">Nudix hydrolase domain-containing protein</fullName>
    </recommendedName>
</protein>
<evidence type="ECO:0000256" key="4">
    <source>
        <dbReference type="RuleBase" id="RU003476"/>
    </source>
</evidence>
<evidence type="ECO:0000313" key="7">
    <source>
        <dbReference type="EMBL" id="KAJ8601426.1"/>
    </source>
</evidence>
<dbReference type="PANTHER" id="PTHR43222">
    <property type="entry name" value="NUDIX HYDROLASE 23"/>
    <property type="match status" value="1"/>
</dbReference>
<dbReference type="InterPro" id="IPR000086">
    <property type="entry name" value="NUDIX_hydrolase_dom"/>
</dbReference>
<dbReference type="PROSITE" id="PS00893">
    <property type="entry name" value="NUDIX_BOX"/>
    <property type="match status" value="1"/>
</dbReference>
<dbReference type="InterPro" id="IPR029401">
    <property type="entry name" value="Nudix_N"/>
</dbReference>
<evidence type="ECO:0000313" key="8">
    <source>
        <dbReference type="Proteomes" id="UP001230188"/>
    </source>
</evidence>
<dbReference type="InterPro" id="IPR015797">
    <property type="entry name" value="NUDIX_hydrolase-like_dom_sf"/>
</dbReference>
<keyword evidence="8" id="KW-1185">Reference proteome</keyword>
<evidence type="ECO:0000256" key="5">
    <source>
        <dbReference type="SAM" id="SignalP"/>
    </source>
</evidence>
<dbReference type="AlphaFoldDB" id="A0AAD7XK92"/>
<evidence type="ECO:0000256" key="3">
    <source>
        <dbReference type="ARBA" id="ARBA00022842"/>
    </source>
</evidence>
<dbReference type="PROSITE" id="PS51462">
    <property type="entry name" value="NUDIX"/>
    <property type="match status" value="1"/>
</dbReference>
<accession>A0AAD7XK92</accession>